<dbReference type="EMBL" id="JANRHJ010000002">
    <property type="protein sequence ID" value="MCR8872771.1"/>
    <property type="molecule type" value="Genomic_DNA"/>
</dbReference>
<dbReference type="PANTHER" id="PTHR18964:SF149">
    <property type="entry name" value="BIFUNCTIONAL UDP-N-ACETYLGLUCOSAMINE 2-EPIMERASE_N-ACETYLMANNOSAMINE KINASE"/>
    <property type="match status" value="1"/>
</dbReference>
<protein>
    <submittedName>
        <fullName evidence="2">ROK family protein</fullName>
    </submittedName>
</protein>
<comment type="caution">
    <text evidence="2">The sequence shown here is derived from an EMBL/GenBank/DDBJ whole genome shotgun (WGS) entry which is preliminary data.</text>
</comment>
<evidence type="ECO:0000256" key="1">
    <source>
        <dbReference type="ARBA" id="ARBA00006479"/>
    </source>
</evidence>
<dbReference type="Pfam" id="PF00480">
    <property type="entry name" value="ROK"/>
    <property type="match status" value="1"/>
</dbReference>
<dbReference type="Proteomes" id="UP001204579">
    <property type="component" value="Unassembled WGS sequence"/>
</dbReference>
<dbReference type="PANTHER" id="PTHR18964">
    <property type="entry name" value="ROK (REPRESSOR, ORF, KINASE) FAMILY"/>
    <property type="match status" value="1"/>
</dbReference>
<dbReference type="InterPro" id="IPR000600">
    <property type="entry name" value="ROK"/>
</dbReference>
<dbReference type="InterPro" id="IPR049874">
    <property type="entry name" value="ROK_cs"/>
</dbReference>
<reference evidence="2 3" key="1">
    <citation type="submission" date="2022-08" db="EMBL/GenBank/DDBJ databases">
        <authorList>
            <person name="Zeman M."/>
            <person name="Kubasova T."/>
        </authorList>
    </citation>
    <scope>NUCLEOTIDE SEQUENCE [LARGE SCALE GENOMIC DNA]</scope>
    <source>
        <strain evidence="2 3">ET62</strain>
    </source>
</reference>
<dbReference type="PROSITE" id="PS01125">
    <property type="entry name" value="ROK"/>
    <property type="match status" value="1"/>
</dbReference>
<organism evidence="2 3">
    <name type="scientific">Phocaeicola barnesiae</name>
    <dbReference type="NCBI Taxonomy" id="376804"/>
    <lineage>
        <taxon>Bacteria</taxon>
        <taxon>Pseudomonadati</taxon>
        <taxon>Bacteroidota</taxon>
        <taxon>Bacteroidia</taxon>
        <taxon>Bacteroidales</taxon>
        <taxon>Bacteroidaceae</taxon>
        <taxon>Phocaeicola</taxon>
    </lineage>
</organism>
<accession>A0AAW5N380</accession>
<sequence length="322" mass="34428">MSKKYVLALDLGGTNSVLGIVDREGKVLATSSFKTQAYPVLEDYVSTCASEAEKLISTYGCEHEIHAFGIGAPDVNYWNRTIENATNLPWKGVVPLTDLLEQKMHLPVRITNDAKAAALGEMLFGAAKGMKDFMMITLGTGVGSGIVVNGKLVYGKNSFAGELGHSTIRPENGRACPCGRKGCLEAYCSATGVARTAVEFLEKDDAPSLLRSMAVDEITSKDVYEAAVKGDRIANEVFRFTGKLLGESLANFATFSDPEAFILFGGLTKAGDLLMNPLKETYDKEVFENYRGTARILVSALKDAEAAILGAAALAWLDASGS</sequence>
<proteinExistence type="inferred from homology"/>
<dbReference type="InterPro" id="IPR043129">
    <property type="entry name" value="ATPase_NBD"/>
</dbReference>
<evidence type="ECO:0000313" key="3">
    <source>
        <dbReference type="Proteomes" id="UP001204579"/>
    </source>
</evidence>
<dbReference type="SUPFAM" id="SSF53067">
    <property type="entry name" value="Actin-like ATPase domain"/>
    <property type="match status" value="1"/>
</dbReference>
<dbReference type="RefSeq" id="WP_258335248.1">
    <property type="nucleotide sequence ID" value="NZ_JANRHJ010000002.1"/>
</dbReference>
<name>A0AAW5N380_9BACT</name>
<comment type="similarity">
    <text evidence="1">Belongs to the ROK (NagC/XylR) family.</text>
</comment>
<gene>
    <name evidence="2" type="ORF">NW209_01840</name>
</gene>
<dbReference type="AlphaFoldDB" id="A0AAW5N380"/>
<keyword evidence="3" id="KW-1185">Reference proteome</keyword>
<evidence type="ECO:0000313" key="2">
    <source>
        <dbReference type="EMBL" id="MCR8872771.1"/>
    </source>
</evidence>
<dbReference type="Gene3D" id="3.30.420.40">
    <property type="match status" value="2"/>
</dbReference>